<reference evidence="2" key="1">
    <citation type="journal article" date="2020" name="Phytopathology">
        <title>Genome Sequence Resources of Colletotrichum truncatum, C. plurivorum, C. musicola, and C. sojae: Four Species Pathogenic to Soybean (Glycine max).</title>
        <authorList>
            <person name="Rogerio F."/>
            <person name="Boufleur T.R."/>
            <person name="Ciampi-Guillardi M."/>
            <person name="Sukno S.A."/>
            <person name="Thon M.R."/>
            <person name="Massola Junior N.S."/>
            <person name="Baroncelli R."/>
        </authorList>
    </citation>
    <scope>NUCLEOTIDE SEQUENCE</scope>
    <source>
        <strain evidence="2">LFN00145</strain>
    </source>
</reference>
<dbReference type="AlphaFoldDB" id="A0A8H6N6A2"/>
<evidence type="ECO:0000313" key="3">
    <source>
        <dbReference type="Proteomes" id="UP000654918"/>
    </source>
</evidence>
<evidence type="ECO:0000313" key="2">
    <source>
        <dbReference type="EMBL" id="KAF6821764.1"/>
    </source>
</evidence>
<proteinExistence type="predicted"/>
<evidence type="ECO:0000256" key="1">
    <source>
        <dbReference type="SAM" id="MobiDB-lite"/>
    </source>
</evidence>
<dbReference type="Proteomes" id="UP000654918">
    <property type="component" value="Unassembled WGS sequence"/>
</dbReference>
<dbReference type="EMBL" id="WIGO01000256">
    <property type="protein sequence ID" value="KAF6821764.1"/>
    <property type="molecule type" value="Genomic_DNA"/>
</dbReference>
<accession>A0A8H6N6A2</accession>
<gene>
    <name evidence="2" type="ORF">CPLU01_12426</name>
</gene>
<protein>
    <submittedName>
        <fullName evidence="2">Uncharacterized protein</fullName>
    </submittedName>
</protein>
<organism evidence="2 3">
    <name type="scientific">Colletotrichum plurivorum</name>
    <dbReference type="NCBI Taxonomy" id="2175906"/>
    <lineage>
        <taxon>Eukaryota</taxon>
        <taxon>Fungi</taxon>
        <taxon>Dikarya</taxon>
        <taxon>Ascomycota</taxon>
        <taxon>Pezizomycotina</taxon>
        <taxon>Sordariomycetes</taxon>
        <taxon>Hypocreomycetidae</taxon>
        <taxon>Glomerellales</taxon>
        <taxon>Glomerellaceae</taxon>
        <taxon>Colletotrichum</taxon>
        <taxon>Colletotrichum orchidearum species complex</taxon>
    </lineage>
</organism>
<name>A0A8H6N6A2_9PEZI</name>
<feature type="region of interest" description="Disordered" evidence="1">
    <location>
        <begin position="89"/>
        <end position="123"/>
    </location>
</feature>
<sequence length="123" mass="13667">MLATAIVQWAVAARVVSRLTDTEPRYLHCTAVPQVTTGRGCRSSPARAVLRQVYLPSCTKQSCRLRSNGKPRRQELLRGHNGAKFLKDKATRQGWPGAVPGEREENPPRMPPDRVCNNADADF</sequence>
<comment type="caution">
    <text evidence="2">The sequence shown here is derived from an EMBL/GenBank/DDBJ whole genome shotgun (WGS) entry which is preliminary data.</text>
</comment>
<keyword evidence="3" id="KW-1185">Reference proteome</keyword>